<reference evidence="7 8" key="2">
    <citation type="journal article" date="2012" name="BMC Genomics">
        <title>A comparative genomics perspective on the genetic content of the alkaliphilic haloarchaeon Natrialba magadii ATCC 43099T.</title>
        <authorList>
            <person name="Siddaramappa S."/>
            <person name="Challacombe J.F."/>
            <person name="Decastro R.E."/>
            <person name="Pfeiffer F."/>
            <person name="Sastre D.E."/>
            <person name="Gimenez M.I."/>
            <person name="Paggi R.A."/>
            <person name="Detter J.C."/>
            <person name="Davenport K.W."/>
            <person name="Goodwin L.A."/>
            <person name="Kyrpides N."/>
            <person name="Tapia R."/>
            <person name="Pitluck S."/>
            <person name="Lucas S."/>
            <person name="Woyke T."/>
            <person name="Maupin-Furlow J.A."/>
        </authorList>
    </citation>
    <scope>NUCLEOTIDE SEQUENCE [LARGE SCALE GENOMIC DNA]</scope>
    <source>
        <strain evidence="8">ATCC 43099 / DSM 3394 / CCM 3739 / CIP 104546 / IAM 13178 / JCM 8861 / NBRC 102185 / NCIMB 2190 / MS3</strain>
    </source>
</reference>
<evidence type="ECO:0000313" key="7">
    <source>
        <dbReference type="EMBL" id="ADD05195.1"/>
    </source>
</evidence>
<dbReference type="KEGG" id="nmg:Nmag_1619"/>
<name>D3SUD7_NATMM</name>
<dbReference type="GO" id="GO:0043138">
    <property type="term" value="F:3'-5' DNA helicase activity"/>
    <property type="evidence" value="ECO:0007669"/>
    <property type="project" value="UniProtKB-EC"/>
</dbReference>
<evidence type="ECO:0000256" key="5">
    <source>
        <dbReference type="SAM" id="MobiDB-lite"/>
    </source>
</evidence>
<evidence type="ECO:0000256" key="1">
    <source>
        <dbReference type="ARBA" id="ARBA00007816"/>
    </source>
</evidence>
<dbReference type="InterPro" id="IPR008571">
    <property type="entry name" value="HerA-like"/>
</dbReference>
<dbReference type="Proteomes" id="UP000001879">
    <property type="component" value="Chromosome"/>
</dbReference>
<dbReference type="HOGENOM" id="CLU_412596_0_0_2"/>
<dbReference type="InterPro" id="IPR002789">
    <property type="entry name" value="HerA_central"/>
</dbReference>
<evidence type="ECO:0000313" key="8">
    <source>
        <dbReference type="Proteomes" id="UP000001879"/>
    </source>
</evidence>
<dbReference type="PANTHER" id="PTHR42957">
    <property type="entry name" value="HELICASE MJ1565-RELATED"/>
    <property type="match status" value="1"/>
</dbReference>
<evidence type="ECO:0000256" key="2">
    <source>
        <dbReference type="ARBA" id="ARBA00034617"/>
    </source>
</evidence>
<comment type="catalytic activity">
    <reaction evidence="4">
        <text>ATP + H2O = ADP + phosphate + H(+)</text>
        <dbReference type="Rhea" id="RHEA:13065"/>
        <dbReference type="ChEBI" id="CHEBI:15377"/>
        <dbReference type="ChEBI" id="CHEBI:15378"/>
        <dbReference type="ChEBI" id="CHEBI:30616"/>
        <dbReference type="ChEBI" id="CHEBI:43474"/>
        <dbReference type="ChEBI" id="CHEBI:456216"/>
        <dbReference type="EC" id="5.6.2.4"/>
    </reaction>
</comment>
<dbReference type="AlphaFoldDB" id="D3SUD7"/>
<dbReference type="GeneID" id="8824454"/>
<dbReference type="GO" id="GO:0043139">
    <property type="term" value="F:5'-3' DNA helicase activity"/>
    <property type="evidence" value="ECO:0007669"/>
    <property type="project" value="UniProtKB-EC"/>
</dbReference>
<accession>D3SUD7</accession>
<dbReference type="EMBL" id="CP001932">
    <property type="protein sequence ID" value="ADD05195.1"/>
    <property type="molecule type" value="Genomic_DNA"/>
</dbReference>
<sequence>MCSSLEDDLSPRTDMRIGDLLVESHHVGGVFSPGHEHCKVLTNDKWTQDAGGLPRHSLLIARPLLEGDEIVSEEDVHTGHRLPESDPGYAPPDPTDTDATHALLLRVSDTTDIPQEGRLQTNRYDAIQEAITGEGGGTASPEDFVDVLTRRQIQYSGVEAKILGTFYYDTNEDDEQRLSFSSDVQTFFSAGHYVVHKPDHAALQWIASYPTTADTKPVKLGDVQYTTTDIWGDGASAGMYFDVEEFIGAKTAVFGMTRKGKSNTMKIIAGAIEAHDESIGQLIFDPSGEYAYVNDQDEECALGELHAQGDDGDLEAISTVYKFAAQEDETDRYKPLRTNLLARSNLDVVKNYVRMELGNDSATYTENFVTVSNNIPSEDDLEDMDGGQQTRAEWLRSAYYAVISRAIGTDDLPDDFETMWISVRDEVLEIVNDNSHLDYEKKGPSDDVPLGKWDGENTLVEFWSTVAANTSDINDAYPEDRDWVNDDLDNVLEMFRTAGSQSGFGKLRRLQDYHNPAREVNVAEEIYDLLTDGELVVVDISNGLEEVITAEKERLVRYILNQSMDRFRSTDEDELPKIQIYLEEAHQHFDEYGRDDGEMNPFVTLAKEGAKFKIGMAYATQEVTSVDPRVRANTANWIVTHLNSEKEINELGKYYNYDDFENSIRNVETVGYSRVKTYKGEYIVPVQISLFDTDWVKANTPFGVKKDDEFIVEPNSSRQAD</sequence>
<feature type="compositionally biased region" description="Basic and acidic residues" evidence="5">
    <location>
        <begin position="74"/>
        <end position="84"/>
    </location>
</feature>
<dbReference type="Gene3D" id="3.40.50.300">
    <property type="entry name" value="P-loop containing nucleotide triphosphate hydrolases"/>
    <property type="match status" value="2"/>
</dbReference>
<reference evidence="8" key="1">
    <citation type="submission" date="2010-02" db="EMBL/GenBank/DDBJ databases">
        <title>Complete sequence of chromosome of Natrialba magadii ATCC 43099.</title>
        <authorList>
            <consortium name="US DOE Joint Genome Institute"/>
            <person name="Lucas S."/>
            <person name="Copeland A."/>
            <person name="Lapidus A."/>
            <person name="Cheng J.-F."/>
            <person name="Bruce D."/>
            <person name="Goodwin L."/>
            <person name="Pitluck S."/>
            <person name="Davenport K."/>
            <person name="Saunders E."/>
            <person name="Detter J.C."/>
            <person name="Han C."/>
            <person name="Tapia R."/>
            <person name="Land M."/>
            <person name="Hauser L."/>
            <person name="Kyrpides N."/>
            <person name="Mikhailova N."/>
            <person name="De Castro R.E."/>
            <person name="Maupin-Furlow J.A."/>
            <person name="Woyke T."/>
        </authorList>
    </citation>
    <scope>NUCLEOTIDE SEQUENCE [LARGE SCALE GENOMIC DNA]</scope>
    <source>
        <strain evidence="8">ATCC 43099 / DSM 3394 / CCM 3739 / CIP 104546 / IAM 13178 / JCM 8861 / NBRC 102185 / NCIMB 2190 / MS3</strain>
    </source>
</reference>
<dbReference type="PaxDb" id="547559-Nmag_1619"/>
<evidence type="ECO:0000256" key="3">
    <source>
        <dbReference type="ARBA" id="ARBA00048954"/>
    </source>
</evidence>
<evidence type="ECO:0000256" key="4">
    <source>
        <dbReference type="ARBA" id="ARBA00048988"/>
    </source>
</evidence>
<dbReference type="OrthoDB" id="107033at2157"/>
<organism evidence="7 8">
    <name type="scientific">Natrialba magadii (strain ATCC 43099 / DSM 3394 / CCM 3739 / CIP 104546 / IAM 13178 / JCM 8861 / NBRC 102185 / NCIMB 2190 / MS3)</name>
    <name type="common">Natronobacterium magadii</name>
    <dbReference type="NCBI Taxonomy" id="547559"/>
    <lineage>
        <taxon>Archaea</taxon>
        <taxon>Methanobacteriati</taxon>
        <taxon>Methanobacteriota</taxon>
        <taxon>Stenosarchaea group</taxon>
        <taxon>Halobacteria</taxon>
        <taxon>Halobacteriales</taxon>
        <taxon>Natrialbaceae</taxon>
        <taxon>Natrialba</taxon>
    </lineage>
</organism>
<comment type="catalytic activity">
    <reaction evidence="3">
        <text>ATP + H2O = ADP + phosphate + H(+)</text>
        <dbReference type="Rhea" id="RHEA:13065"/>
        <dbReference type="ChEBI" id="CHEBI:15377"/>
        <dbReference type="ChEBI" id="CHEBI:15378"/>
        <dbReference type="ChEBI" id="CHEBI:30616"/>
        <dbReference type="ChEBI" id="CHEBI:43474"/>
        <dbReference type="ChEBI" id="CHEBI:456216"/>
        <dbReference type="EC" id="5.6.2.3"/>
    </reaction>
</comment>
<protein>
    <recommendedName>
        <fullName evidence="6">Helicase HerA central domain-containing protein</fullName>
    </recommendedName>
</protein>
<dbReference type="eggNOG" id="arCOG00280">
    <property type="taxonomic scope" value="Archaea"/>
</dbReference>
<dbReference type="PANTHER" id="PTHR42957:SF1">
    <property type="entry name" value="HELICASE MJ1565-RELATED"/>
    <property type="match status" value="1"/>
</dbReference>
<dbReference type="Pfam" id="PF01935">
    <property type="entry name" value="DUF87"/>
    <property type="match status" value="1"/>
</dbReference>
<keyword evidence="8" id="KW-1185">Reference proteome</keyword>
<comment type="catalytic activity">
    <reaction evidence="2">
        <text>Couples ATP hydrolysis with the unwinding of duplex DNA by translocating in the 3'-5' direction.</text>
        <dbReference type="EC" id="5.6.2.4"/>
    </reaction>
</comment>
<dbReference type="RefSeq" id="WP_012996550.1">
    <property type="nucleotide sequence ID" value="NC_013922.1"/>
</dbReference>
<dbReference type="SUPFAM" id="SSF52540">
    <property type="entry name" value="P-loop containing nucleoside triphosphate hydrolases"/>
    <property type="match status" value="1"/>
</dbReference>
<comment type="similarity">
    <text evidence="1">Belongs to the HerA family.</text>
</comment>
<dbReference type="InterPro" id="IPR027417">
    <property type="entry name" value="P-loop_NTPase"/>
</dbReference>
<dbReference type="STRING" id="547559.Nmag_1619"/>
<proteinExistence type="inferred from homology"/>
<gene>
    <name evidence="7" type="ordered locus">Nmag_1619</name>
</gene>
<feature type="domain" description="Helicase HerA central" evidence="6">
    <location>
        <begin position="238"/>
        <end position="294"/>
    </location>
</feature>
<evidence type="ECO:0000259" key="6">
    <source>
        <dbReference type="Pfam" id="PF01935"/>
    </source>
</evidence>
<feature type="region of interest" description="Disordered" evidence="5">
    <location>
        <begin position="74"/>
        <end position="94"/>
    </location>
</feature>